<dbReference type="GO" id="GO:0008236">
    <property type="term" value="F:serine-type peptidase activity"/>
    <property type="evidence" value="ECO:0007669"/>
    <property type="project" value="InterPro"/>
</dbReference>
<reference evidence="3" key="2">
    <citation type="submission" date="2012-10" db="EMBL/GenBank/DDBJ databases">
        <title>Improved high-quality draft of Thermaerobacter subterraneus C21, DSM 13965.</title>
        <authorList>
            <consortium name="DOE Joint Genome Institute"/>
            <person name="Eisen J."/>
            <person name="Huntemann M."/>
            <person name="Wei C.-L."/>
            <person name="Han J."/>
            <person name="Detter J.C."/>
            <person name="Han C."/>
            <person name="Tapia R."/>
            <person name="Chen A."/>
            <person name="Kyrpides N."/>
            <person name="Mavromatis K."/>
            <person name="Markowitz V."/>
            <person name="Szeto E."/>
            <person name="Ivanova N."/>
            <person name="Mikhailova N."/>
            <person name="Ovchinnikova G."/>
            <person name="Pagani I."/>
            <person name="Pati A."/>
            <person name="Goodwin L."/>
            <person name="Nordberg H.P."/>
            <person name="Cantor M.N."/>
            <person name="Hua S.X."/>
            <person name="Woyke T."/>
            <person name="Eisen J."/>
            <person name="Klenk H.-P."/>
        </authorList>
    </citation>
    <scope>NUCLEOTIDE SEQUENCE [LARGE SCALE GENOMIC DNA]</scope>
    <source>
        <strain evidence="3">DSM 13965</strain>
    </source>
</reference>
<dbReference type="InterPro" id="IPR052920">
    <property type="entry name" value="DNA-binding_regulatory"/>
</dbReference>
<dbReference type="EMBL" id="AENY02000003">
    <property type="protein sequence ID" value="EKP94443.1"/>
    <property type="molecule type" value="Genomic_DNA"/>
</dbReference>
<dbReference type="SUPFAM" id="SSF53474">
    <property type="entry name" value="alpha/beta-Hydrolases"/>
    <property type="match status" value="1"/>
</dbReference>
<sequence>MRGNLGDLGAGTGRRPRLRRWLGWSLAAFLVLVTAACVAISWQVGLGLIHPEREPVTADPSSRGLAFEDVTFTSRDGVRLEGWFLPAAGGVAPRTVVFAHGYGKNRLQDDVPALDVAAALVRAGFNVLMFDFRNSGSSGGDRTTVGQEEVQDLAAAVEWVRATYGPDQAVGLLGWSMGAVTAILTAGGAEPVQAVVADAPFADLRTYLEENLSHWTGLPEFPFNWLIRTLLPPLAGVHPERVRPVEAVTRMATTPLLLIHGTADTVIGPHHSRQLALVAERSGVPVELWEVEGAGHVKAYATAPEAYLQRVVAFFDSHLGGPSGR</sequence>
<accession>K6Q043</accession>
<keyword evidence="1" id="KW-1133">Transmembrane helix</keyword>
<proteinExistence type="predicted"/>
<dbReference type="RefSeq" id="WP_006904458.1">
    <property type="nucleotide sequence ID" value="NZ_JH976535.1"/>
</dbReference>
<dbReference type="InterPro" id="IPR001375">
    <property type="entry name" value="Peptidase_S9_cat"/>
</dbReference>
<evidence type="ECO:0000313" key="3">
    <source>
        <dbReference type="EMBL" id="EKP94443.1"/>
    </source>
</evidence>
<dbReference type="Gene3D" id="3.40.50.1820">
    <property type="entry name" value="alpha/beta hydrolase"/>
    <property type="match status" value="1"/>
</dbReference>
<keyword evidence="4" id="KW-1185">Reference proteome</keyword>
<dbReference type="eggNOG" id="COG1073">
    <property type="taxonomic scope" value="Bacteria"/>
</dbReference>
<evidence type="ECO:0000256" key="1">
    <source>
        <dbReference type="SAM" id="Phobius"/>
    </source>
</evidence>
<organism evidence="3 4">
    <name type="scientific">Thermaerobacter subterraneus DSM 13965</name>
    <dbReference type="NCBI Taxonomy" id="867903"/>
    <lineage>
        <taxon>Bacteria</taxon>
        <taxon>Bacillati</taxon>
        <taxon>Bacillota</taxon>
        <taxon>Clostridia</taxon>
        <taxon>Eubacteriales</taxon>
        <taxon>Clostridiales Family XVII. Incertae Sedis</taxon>
        <taxon>Thermaerobacter</taxon>
    </lineage>
</organism>
<dbReference type="HOGENOM" id="CLU_029375_6_2_9"/>
<evidence type="ECO:0000313" key="4">
    <source>
        <dbReference type="Proteomes" id="UP000005710"/>
    </source>
</evidence>
<dbReference type="Proteomes" id="UP000005710">
    <property type="component" value="Unassembled WGS sequence"/>
</dbReference>
<feature type="transmembrane region" description="Helical" evidence="1">
    <location>
        <begin position="21"/>
        <end position="42"/>
    </location>
</feature>
<dbReference type="OrthoDB" id="9776685at2"/>
<name>K6Q043_9FIRM</name>
<dbReference type="GO" id="GO:0006508">
    <property type="term" value="P:proteolysis"/>
    <property type="evidence" value="ECO:0007669"/>
    <property type="project" value="InterPro"/>
</dbReference>
<gene>
    <name evidence="3" type="ORF">ThesuDRAFT_02179</name>
</gene>
<dbReference type="PANTHER" id="PTHR43358">
    <property type="entry name" value="ALPHA/BETA-HYDROLASE"/>
    <property type="match status" value="1"/>
</dbReference>
<dbReference type="AlphaFoldDB" id="K6Q043"/>
<protein>
    <submittedName>
        <fullName evidence="3">Prolyl oligopeptidase family protein</fullName>
    </submittedName>
</protein>
<reference evidence="3" key="1">
    <citation type="submission" date="2010-10" db="EMBL/GenBank/DDBJ databases">
        <authorList>
            <consortium name="US DOE Joint Genome Institute (JGI-PGF)"/>
            <person name="Lucas S."/>
            <person name="Copeland A."/>
            <person name="Lapidus A."/>
            <person name="Bruce D."/>
            <person name="Goodwin L."/>
            <person name="Pitluck S."/>
            <person name="Kyrpides N."/>
            <person name="Mavromatis K."/>
            <person name="Detter J.C."/>
            <person name="Han C."/>
            <person name="Land M."/>
            <person name="Hauser L."/>
            <person name="Markowitz V."/>
            <person name="Cheng J.-F."/>
            <person name="Hugenholtz P."/>
            <person name="Woyke T."/>
            <person name="Wu D."/>
            <person name="Pukall R."/>
            <person name="Wahrenburg C."/>
            <person name="Brambilla E."/>
            <person name="Klenk H.-P."/>
            <person name="Eisen J.A."/>
        </authorList>
    </citation>
    <scope>NUCLEOTIDE SEQUENCE [LARGE SCALE GENOMIC DNA]</scope>
    <source>
        <strain evidence="3">DSM 13965</strain>
    </source>
</reference>
<dbReference type="Pfam" id="PF00326">
    <property type="entry name" value="Peptidase_S9"/>
    <property type="match status" value="1"/>
</dbReference>
<keyword evidence="1" id="KW-0472">Membrane</keyword>
<keyword evidence="1" id="KW-0812">Transmembrane</keyword>
<dbReference type="InterPro" id="IPR029058">
    <property type="entry name" value="AB_hydrolase_fold"/>
</dbReference>
<dbReference type="PANTHER" id="PTHR43358:SF4">
    <property type="entry name" value="ALPHA_BETA HYDROLASE FOLD-1 DOMAIN-CONTAINING PROTEIN"/>
    <property type="match status" value="1"/>
</dbReference>
<dbReference type="STRING" id="867903.ThesuDRAFT_02179"/>
<feature type="domain" description="Peptidase S9 prolyl oligopeptidase catalytic" evidence="2">
    <location>
        <begin position="119"/>
        <end position="320"/>
    </location>
</feature>
<comment type="caution">
    <text evidence="3">The sequence shown here is derived from an EMBL/GenBank/DDBJ whole genome shotgun (WGS) entry which is preliminary data.</text>
</comment>
<evidence type="ECO:0000259" key="2">
    <source>
        <dbReference type="Pfam" id="PF00326"/>
    </source>
</evidence>